<evidence type="ECO:0000256" key="10">
    <source>
        <dbReference type="ARBA" id="ARBA00047552"/>
    </source>
</evidence>
<dbReference type="InterPro" id="IPR009080">
    <property type="entry name" value="tRNAsynth_Ia_anticodon-bd"/>
</dbReference>
<dbReference type="FunFam" id="3.90.740.10:FF:000005">
    <property type="entry name" value="Valine--tRNA ligase, mitochondrial"/>
    <property type="match status" value="1"/>
</dbReference>
<feature type="binding site" evidence="13">
    <location>
        <position position="525"/>
    </location>
    <ligand>
        <name>ATP</name>
        <dbReference type="ChEBI" id="CHEBI:30616"/>
    </ligand>
</feature>
<keyword evidence="18" id="KW-1185">Reference proteome</keyword>
<dbReference type="InterPro" id="IPR037118">
    <property type="entry name" value="Val-tRNA_synth_C_sf"/>
</dbReference>
<dbReference type="InterPro" id="IPR001412">
    <property type="entry name" value="aa-tRNA-synth_I_CS"/>
</dbReference>
<dbReference type="Gene3D" id="1.10.287.380">
    <property type="entry name" value="Valyl-tRNA synthetase, C-terminal domain"/>
    <property type="match status" value="1"/>
</dbReference>
<dbReference type="GO" id="GO:0005829">
    <property type="term" value="C:cytosol"/>
    <property type="evidence" value="ECO:0007669"/>
    <property type="project" value="TreeGrafter"/>
</dbReference>
<dbReference type="PANTHER" id="PTHR11946">
    <property type="entry name" value="VALYL-TRNA SYNTHETASES"/>
    <property type="match status" value="1"/>
</dbReference>
<keyword evidence="4 13" id="KW-0436">Ligase</keyword>
<dbReference type="SUPFAM" id="SSF46589">
    <property type="entry name" value="tRNA-binding arm"/>
    <property type="match status" value="1"/>
</dbReference>
<dbReference type="PRINTS" id="PR00986">
    <property type="entry name" value="TRNASYNTHVAL"/>
</dbReference>
<dbReference type="InterPro" id="IPR002303">
    <property type="entry name" value="Valyl-tRNA_ligase"/>
</dbReference>
<comment type="catalytic activity">
    <reaction evidence="10 13">
        <text>tRNA(Val) + L-valine + ATP = L-valyl-tRNA(Val) + AMP + diphosphate</text>
        <dbReference type="Rhea" id="RHEA:10704"/>
        <dbReference type="Rhea" id="RHEA-COMP:9672"/>
        <dbReference type="Rhea" id="RHEA-COMP:9708"/>
        <dbReference type="ChEBI" id="CHEBI:30616"/>
        <dbReference type="ChEBI" id="CHEBI:33019"/>
        <dbReference type="ChEBI" id="CHEBI:57762"/>
        <dbReference type="ChEBI" id="CHEBI:78442"/>
        <dbReference type="ChEBI" id="CHEBI:78537"/>
        <dbReference type="ChEBI" id="CHEBI:456215"/>
        <dbReference type="EC" id="6.1.1.9"/>
    </reaction>
</comment>
<feature type="short sequence motif" description="'KMSKS' region" evidence="13">
    <location>
        <begin position="522"/>
        <end position="526"/>
    </location>
</feature>
<dbReference type="GO" id="GO:0004832">
    <property type="term" value="F:valine-tRNA ligase activity"/>
    <property type="evidence" value="ECO:0007669"/>
    <property type="project" value="UniProtKB-UniRule"/>
</dbReference>
<keyword evidence="9 13" id="KW-0030">Aminoacyl-tRNA synthetase</keyword>
<evidence type="ECO:0000259" key="15">
    <source>
        <dbReference type="Pfam" id="PF08264"/>
    </source>
</evidence>
<evidence type="ECO:0000256" key="4">
    <source>
        <dbReference type="ARBA" id="ARBA00022598"/>
    </source>
</evidence>
<dbReference type="InterPro" id="IPR014729">
    <property type="entry name" value="Rossmann-like_a/b/a_fold"/>
</dbReference>
<evidence type="ECO:0000256" key="3">
    <source>
        <dbReference type="ARBA" id="ARBA00022490"/>
    </source>
</evidence>
<sequence>MDKTFEPQSIEQQCYEKWEKEGFFKPSGSGDPYCILLPPPNVTGSLHMGHGFQQTIMDALTRYHRMKGDNTLWQVGTDHAGIATQMVVERKLNAEGKTRHDLGREDFIKKVWEWKAESGGTITSQMRRLGTSPDWSREVFTMDDNLSNAVTEVFVKLHEEGLIYRGKRLVNWDPVLHTAVSDLEVLNEEEDGHMWHMRYPLADGDGELVVATTRPETMLGDTAVAVHPDDERYKKLVGKHIKLPITGRLIPIIADDYVDPEFGTGCVKITPAHDFNDYDMGKRHNLEMINVLTADAKINDEAPQAYQGMDRFEARKKIVEDLDAEGLLVKIDKHKLKVPRGDRTNAVIEPYLTDQWYVAVESLAKPAIDAVESGEIRFIPENWNKTYYQWMNNIQDWCISRQLWWGHRIPAWYDDAGNVYVARTEREVRERYGLNETTELQQDEDVLDTWFSSALWPFATLGWPEETPELETFVPSSVLVTGFDIIFFWVARMIMMTKKFTGKIPFKDIYITGLIRDENGDKMSKSKGNVLDPIDLIDGIAADSLVDKRTSGMMQPQLAEKIAKRTRKEFPDGIQAYGTDALRFTFVSMASTSRDINFDMGRVEGYRNFCNKIWNASRFVLMNCEEQDTGREGGEMVLSLADRWVWAKFQQTLGEFERAIADYRFDIAAQALYEFTWNQFCDWYLELTKPVLNNDNSSEAEKRGTRHTLINVLEHLLRLLHPFMPFITDTIWQRVAAVSAVDVSDTSSIMTQPFPEQQSARQDDQVLADIEWVKTFIVGIRNIRGEMDISPNKPLNALLKHVSQEDKRRLSDADMFLDKLAKLESVKVLSEGEEAPASATALVGDMEILIPMAGLIDKDAELARLNKAMEKVEKDVARTQGKLANDKFVSNAPEAVIEKERTKLQDAEKQLEKLKAQHHTISAL</sequence>
<comment type="similarity">
    <text evidence="12 13">Belongs to the class-I aminoacyl-tRNA synthetase family. ValS type 1 subfamily.</text>
</comment>
<evidence type="ECO:0000259" key="16">
    <source>
        <dbReference type="Pfam" id="PF10458"/>
    </source>
</evidence>
<dbReference type="InterPro" id="IPR009008">
    <property type="entry name" value="Val/Leu/Ile-tRNA-synth_edit"/>
</dbReference>
<reference evidence="17" key="1">
    <citation type="journal article" date="2014" name="Int. J. Syst. Evol. Microbiol.">
        <title>Complete genome sequence of Corynebacterium casei LMG S-19264T (=DSM 44701T), isolated from a smear-ripened cheese.</title>
        <authorList>
            <consortium name="US DOE Joint Genome Institute (JGI-PGF)"/>
            <person name="Walter F."/>
            <person name="Albersmeier A."/>
            <person name="Kalinowski J."/>
            <person name="Ruckert C."/>
        </authorList>
    </citation>
    <scope>NUCLEOTIDE SEQUENCE</scope>
    <source>
        <strain evidence="17">KCTC 22164</strain>
    </source>
</reference>
<dbReference type="InterPro" id="IPR010978">
    <property type="entry name" value="tRNA-bd_arm"/>
</dbReference>
<dbReference type="Pfam" id="PF10458">
    <property type="entry name" value="Val_tRNA-synt_C"/>
    <property type="match status" value="1"/>
</dbReference>
<feature type="short sequence motif" description="'HIGH' region" evidence="13">
    <location>
        <begin position="40"/>
        <end position="50"/>
    </location>
</feature>
<reference evidence="17" key="2">
    <citation type="submission" date="2020-09" db="EMBL/GenBank/DDBJ databases">
        <authorList>
            <person name="Sun Q."/>
            <person name="Kim S."/>
        </authorList>
    </citation>
    <scope>NUCLEOTIDE SEQUENCE</scope>
    <source>
        <strain evidence="17">KCTC 22164</strain>
    </source>
</reference>
<dbReference type="Gene3D" id="3.40.50.620">
    <property type="entry name" value="HUPs"/>
    <property type="match status" value="2"/>
</dbReference>
<dbReference type="PROSITE" id="PS00178">
    <property type="entry name" value="AA_TRNA_LIGASE_I"/>
    <property type="match status" value="1"/>
</dbReference>
<keyword evidence="7 13" id="KW-0648">Protein biosynthesis</keyword>
<name>A0A918N171_9ALTE</name>
<gene>
    <name evidence="13 17" type="primary">valS</name>
    <name evidence="17" type="ORF">GCM10007391_29200</name>
</gene>
<dbReference type="InterPro" id="IPR013155">
    <property type="entry name" value="M/V/L/I-tRNA-synth_anticd-bd"/>
</dbReference>
<feature type="domain" description="Methionyl/Valyl/Leucyl/Isoleucyl-tRNA synthetase anticodon-binding" evidence="15">
    <location>
        <begin position="642"/>
        <end position="797"/>
    </location>
</feature>
<dbReference type="Gene3D" id="3.90.740.10">
    <property type="entry name" value="Valyl/Leucyl/Isoleucyl-tRNA synthetase, editing domain"/>
    <property type="match status" value="1"/>
</dbReference>
<keyword evidence="6 13" id="KW-0067">ATP-binding</keyword>
<dbReference type="InterPro" id="IPR019499">
    <property type="entry name" value="Val-tRNA_synth_tRNA-bd"/>
</dbReference>
<evidence type="ECO:0000256" key="13">
    <source>
        <dbReference type="HAMAP-Rule" id="MF_02004"/>
    </source>
</evidence>
<dbReference type="GO" id="GO:0005524">
    <property type="term" value="F:ATP binding"/>
    <property type="evidence" value="ECO:0007669"/>
    <property type="project" value="UniProtKB-UniRule"/>
</dbReference>
<dbReference type="InterPro" id="IPR002300">
    <property type="entry name" value="aa-tRNA-synth_Ia"/>
</dbReference>
<comment type="subunit">
    <text evidence="2 13">Monomer.</text>
</comment>
<evidence type="ECO:0000256" key="9">
    <source>
        <dbReference type="ARBA" id="ARBA00023146"/>
    </source>
</evidence>
<dbReference type="FunFam" id="3.40.50.620:FF:000073">
    <property type="entry name" value="Valine--tRNA ligase"/>
    <property type="match status" value="1"/>
</dbReference>
<evidence type="ECO:0000256" key="1">
    <source>
        <dbReference type="ARBA" id="ARBA00004496"/>
    </source>
</evidence>
<feature type="domain" description="Aminoacyl-tRNA synthetase class Ia" evidence="14">
    <location>
        <begin position="13"/>
        <end position="599"/>
    </location>
</feature>
<dbReference type="EMBL" id="BMXP01000009">
    <property type="protein sequence ID" value="GGW93082.1"/>
    <property type="molecule type" value="Genomic_DNA"/>
</dbReference>
<proteinExistence type="inferred from homology"/>
<dbReference type="CDD" id="cd07962">
    <property type="entry name" value="Anticodon_Ia_Val"/>
    <property type="match status" value="1"/>
</dbReference>
<comment type="function">
    <text evidence="11 13">Catalyzes the attachment of valine to tRNA(Val). As ValRS can inadvertently accommodate and process structurally similar amino acids such as threonine, to avoid such errors, it has a 'posttransfer' editing activity that hydrolyzes mischarged Thr-tRNA(Val) in a tRNA-dependent manner.</text>
</comment>
<evidence type="ECO:0000256" key="12">
    <source>
        <dbReference type="ARBA" id="ARBA00060830"/>
    </source>
</evidence>
<feature type="domain" description="Valyl-tRNA synthetase tRNA-binding arm" evidence="16">
    <location>
        <begin position="859"/>
        <end position="917"/>
    </location>
</feature>
<dbReference type="FunFam" id="1.10.287.380:FF:000001">
    <property type="entry name" value="Valine--tRNA ligase"/>
    <property type="match status" value="1"/>
</dbReference>
<dbReference type="AlphaFoldDB" id="A0A918N171"/>
<dbReference type="Proteomes" id="UP000631300">
    <property type="component" value="Unassembled WGS sequence"/>
</dbReference>
<keyword evidence="3 13" id="KW-0963">Cytoplasm</keyword>
<evidence type="ECO:0000256" key="11">
    <source>
        <dbReference type="ARBA" id="ARBA00055630"/>
    </source>
</evidence>
<comment type="domain">
    <text evidence="13">ValRS has two distinct active sites: one for aminoacylation and one for editing. The misactivated threonine is translocated from the active site to the editing site.</text>
</comment>
<protein>
    <recommendedName>
        <fullName evidence="13">Valine--tRNA ligase</fullName>
        <ecNumber evidence="13">6.1.1.9</ecNumber>
    </recommendedName>
    <alternativeName>
        <fullName evidence="13">Valyl-tRNA synthetase</fullName>
        <shortName evidence="13">ValRS</shortName>
    </alternativeName>
</protein>
<dbReference type="SUPFAM" id="SSF50677">
    <property type="entry name" value="ValRS/IleRS/LeuRS editing domain"/>
    <property type="match status" value="1"/>
</dbReference>
<keyword evidence="5 13" id="KW-0547">Nucleotide-binding</keyword>
<dbReference type="FunFam" id="3.40.50.620:FF:000020">
    <property type="entry name" value="Valine--tRNA ligase, mitochondrial"/>
    <property type="match status" value="1"/>
</dbReference>
<dbReference type="GO" id="GO:0002161">
    <property type="term" value="F:aminoacyl-tRNA deacylase activity"/>
    <property type="evidence" value="ECO:0007669"/>
    <property type="project" value="InterPro"/>
</dbReference>
<evidence type="ECO:0000256" key="6">
    <source>
        <dbReference type="ARBA" id="ARBA00022840"/>
    </source>
</evidence>
<organism evidence="17 18">
    <name type="scientific">Alteromonas halophila</name>
    <dbReference type="NCBI Taxonomy" id="516698"/>
    <lineage>
        <taxon>Bacteria</taxon>
        <taxon>Pseudomonadati</taxon>
        <taxon>Pseudomonadota</taxon>
        <taxon>Gammaproteobacteria</taxon>
        <taxon>Alteromonadales</taxon>
        <taxon>Alteromonadaceae</taxon>
        <taxon>Alteromonas/Salinimonas group</taxon>
        <taxon>Alteromonas</taxon>
    </lineage>
</organism>
<dbReference type="SUPFAM" id="SSF47323">
    <property type="entry name" value="Anticodon-binding domain of a subclass of class I aminoacyl-tRNA synthetases"/>
    <property type="match status" value="1"/>
</dbReference>
<dbReference type="NCBIfam" id="TIGR00422">
    <property type="entry name" value="valS"/>
    <property type="match status" value="1"/>
</dbReference>
<evidence type="ECO:0000259" key="14">
    <source>
        <dbReference type="Pfam" id="PF00133"/>
    </source>
</evidence>
<dbReference type="Gene3D" id="1.10.730.10">
    <property type="entry name" value="Isoleucyl-tRNA Synthetase, Domain 1"/>
    <property type="match status" value="1"/>
</dbReference>
<evidence type="ECO:0000313" key="17">
    <source>
        <dbReference type="EMBL" id="GGW93082.1"/>
    </source>
</evidence>
<dbReference type="PANTHER" id="PTHR11946:SF93">
    <property type="entry name" value="VALINE--TRNA LIGASE, CHLOROPLASTIC_MITOCHONDRIAL 2"/>
    <property type="match status" value="1"/>
</dbReference>
<dbReference type="HAMAP" id="MF_02004">
    <property type="entry name" value="Val_tRNA_synth_type1"/>
    <property type="match status" value="1"/>
</dbReference>
<dbReference type="Pfam" id="PF08264">
    <property type="entry name" value="Anticodon_1"/>
    <property type="match status" value="1"/>
</dbReference>
<dbReference type="RefSeq" id="WP_189407779.1">
    <property type="nucleotide sequence ID" value="NZ_BMXP01000009.1"/>
</dbReference>
<dbReference type="NCBIfam" id="NF004349">
    <property type="entry name" value="PRK05729.1"/>
    <property type="match status" value="1"/>
</dbReference>
<dbReference type="SUPFAM" id="SSF52374">
    <property type="entry name" value="Nucleotidylyl transferase"/>
    <property type="match status" value="1"/>
</dbReference>
<evidence type="ECO:0000256" key="5">
    <source>
        <dbReference type="ARBA" id="ARBA00022741"/>
    </source>
</evidence>
<dbReference type="CDD" id="cd00817">
    <property type="entry name" value="ValRS_core"/>
    <property type="match status" value="1"/>
</dbReference>
<dbReference type="EC" id="6.1.1.9" evidence="13"/>
<comment type="subcellular location">
    <subcellularLocation>
        <location evidence="1 13">Cytoplasm</location>
    </subcellularLocation>
</comment>
<comment type="domain">
    <text evidence="13">The C-terminal coiled-coil domain is crucial for aminoacylation activity.</text>
</comment>
<keyword evidence="8 13" id="KW-0175">Coiled coil</keyword>
<evidence type="ECO:0000256" key="8">
    <source>
        <dbReference type="ARBA" id="ARBA00023054"/>
    </source>
</evidence>
<feature type="coiled-coil region" evidence="13">
    <location>
        <begin position="855"/>
        <end position="924"/>
    </location>
</feature>
<dbReference type="InterPro" id="IPR033705">
    <property type="entry name" value="Anticodon_Ia_Val"/>
</dbReference>
<dbReference type="GO" id="GO:0006438">
    <property type="term" value="P:valyl-tRNA aminoacylation"/>
    <property type="evidence" value="ECO:0007669"/>
    <property type="project" value="UniProtKB-UniRule"/>
</dbReference>
<accession>A0A918N171</accession>
<dbReference type="FunFam" id="1.10.730.10:FF:000007">
    <property type="entry name" value="Valine--tRNA ligase"/>
    <property type="match status" value="1"/>
</dbReference>
<comment type="caution">
    <text evidence="17">The sequence shown here is derived from an EMBL/GenBank/DDBJ whole genome shotgun (WGS) entry which is preliminary data.</text>
</comment>
<evidence type="ECO:0000256" key="7">
    <source>
        <dbReference type="ARBA" id="ARBA00022917"/>
    </source>
</evidence>
<dbReference type="Pfam" id="PF00133">
    <property type="entry name" value="tRNA-synt_1"/>
    <property type="match status" value="1"/>
</dbReference>
<evidence type="ECO:0000313" key="18">
    <source>
        <dbReference type="Proteomes" id="UP000631300"/>
    </source>
</evidence>
<evidence type="ECO:0000256" key="2">
    <source>
        <dbReference type="ARBA" id="ARBA00011245"/>
    </source>
</evidence>